<evidence type="ECO:0000256" key="4">
    <source>
        <dbReference type="ARBA" id="ARBA00022491"/>
    </source>
</evidence>
<dbReference type="PANTHER" id="PTHR10625">
    <property type="entry name" value="HISTONE DEACETYLASE HDAC1-RELATED"/>
    <property type="match status" value="1"/>
</dbReference>
<protein>
    <recommendedName>
        <fullName evidence="3">histone deacetylase</fullName>
        <ecNumber evidence="3">3.5.1.98</ecNumber>
    </recommendedName>
</protein>
<dbReference type="PRINTS" id="PR01270">
    <property type="entry name" value="HDASUPER"/>
</dbReference>
<dbReference type="Pfam" id="PF09757">
    <property type="entry name" value="Arb2-like"/>
    <property type="match status" value="1"/>
</dbReference>
<dbReference type="Pfam" id="PF00850">
    <property type="entry name" value="Hist_deacetyl"/>
    <property type="match status" value="1"/>
</dbReference>
<organism evidence="14 15">
    <name type="scientific">Fistulina hepatica ATCC 64428</name>
    <dbReference type="NCBI Taxonomy" id="1128425"/>
    <lineage>
        <taxon>Eukaryota</taxon>
        <taxon>Fungi</taxon>
        <taxon>Dikarya</taxon>
        <taxon>Basidiomycota</taxon>
        <taxon>Agaricomycotina</taxon>
        <taxon>Agaricomycetes</taxon>
        <taxon>Agaricomycetidae</taxon>
        <taxon>Agaricales</taxon>
        <taxon>Fistulinaceae</taxon>
        <taxon>Fistulina</taxon>
    </lineage>
</organism>
<dbReference type="FunFam" id="3.40.800.20:FF:000005">
    <property type="entry name" value="histone deacetylase 6"/>
    <property type="match status" value="1"/>
</dbReference>
<comment type="catalytic activity">
    <reaction evidence="10">
        <text>N(6)-acetyl-L-lysyl-[histone] + H2O = L-lysyl-[histone] + acetate</text>
        <dbReference type="Rhea" id="RHEA:58196"/>
        <dbReference type="Rhea" id="RHEA-COMP:9845"/>
        <dbReference type="Rhea" id="RHEA-COMP:11338"/>
        <dbReference type="ChEBI" id="CHEBI:15377"/>
        <dbReference type="ChEBI" id="CHEBI:29969"/>
        <dbReference type="ChEBI" id="CHEBI:30089"/>
        <dbReference type="ChEBI" id="CHEBI:61930"/>
        <dbReference type="EC" id="3.5.1.98"/>
    </reaction>
</comment>
<comment type="similarity">
    <text evidence="2">Belongs to the histone deacetylase family. HD type 2 subfamily.</text>
</comment>
<sequence length="644" mass="71374">MEVDLEVNATQPAAEPSTVSPNSSTTLPVGFVYNQEMTSHCRIDGSTHEEQPARITCIYDAIVKANYHTRMIQLPIREVQDYEALLVHTEDHWRNVLEYAHMSSQKITDTADFYEQQSLYVSPGTTRAARLSTGGVIEACLAVVEGRVRKSIAIVRPPGHHAEPGAPMGFCFLNNVAIAARVVQEKTKIKKIMIVDWDVHHGNGTHTAFNDNNSILYLSLHRYDGGHFYPGGTLGSVHSCGEGAGLGFSVNIPWPGKGMGDADYLHAFQRIVMPIGTEFAPELVIISSGFDAAEGDTLGQCHVTPAGYSHMTHMLSGLANGRLVVALEGGYNLQSISDSALAVTKVVCGDPPEELPPLTASEVGAETVWLVSKQHCQFWKCLDPRACEPREEVEPMSYTIPELVKAHRQYFLASQYHLMAIPILDSDLNERFSTQLLCSSDLFEKQNLIVFVHEFGNLRVELENAKCDAKLETSYFASTLPHIDATKAIIEWTKKENFSLVDINLFPKRPEYPAAHASKNKDVVQMRRELLTYLWDNYIQLSGAKQIIFIGHGVAASHVLACIEQRAAGVMRQVKGIVLVIGQSEIPLLSKNSSDVLRTWYKKHSFVAVPQNHHIFSGEPKIVKRHGKIIRAGKFYIVTSFLCA</sequence>
<dbReference type="AlphaFoldDB" id="A0A0D7AHK0"/>
<evidence type="ECO:0000256" key="3">
    <source>
        <dbReference type="ARBA" id="ARBA00012111"/>
    </source>
</evidence>
<evidence type="ECO:0000313" key="15">
    <source>
        <dbReference type="Proteomes" id="UP000054144"/>
    </source>
</evidence>
<feature type="domain" description="Arb2-like" evidence="13">
    <location>
        <begin position="402"/>
        <end position="633"/>
    </location>
</feature>
<dbReference type="InterPro" id="IPR037138">
    <property type="entry name" value="His_deacetylse_dom_sf"/>
</dbReference>
<evidence type="ECO:0000259" key="13">
    <source>
        <dbReference type="Pfam" id="PF09757"/>
    </source>
</evidence>
<dbReference type="SUPFAM" id="SSF52768">
    <property type="entry name" value="Arginase/deacetylase"/>
    <property type="match status" value="1"/>
</dbReference>
<evidence type="ECO:0000256" key="6">
    <source>
        <dbReference type="ARBA" id="ARBA00022853"/>
    </source>
</evidence>
<dbReference type="Proteomes" id="UP000054144">
    <property type="component" value="Unassembled WGS sequence"/>
</dbReference>
<dbReference type="InterPro" id="IPR023696">
    <property type="entry name" value="Ureohydrolase_dom_sf"/>
</dbReference>
<evidence type="ECO:0000256" key="11">
    <source>
        <dbReference type="SAM" id="MobiDB-lite"/>
    </source>
</evidence>
<feature type="domain" description="Histone deacetylase" evidence="12">
    <location>
        <begin position="48"/>
        <end position="346"/>
    </location>
</feature>
<keyword evidence="7" id="KW-0805">Transcription regulation</keyword>
<name>A0A0D7AHK0_9AGAR</name>
<dbReference type="GO" id="GO:0141221">
    <property type="term" value="F:histone deacetylase activity, hydrolytic mechanism"/>
    <property type="evidence" value="ECO:0007669"/>
    <property type="project" value="UniProtKB-EC"/>
</dbReference>
<evidence type="ECO:0000313" key="14">
    <source>
        <dbReference type="EMBL" id="KIY50308.1"/>
    </source>
</evidence>
<dbReference type="GO" id="GO:0040029">
    <property type="term" value="P:epigenetic regulation of gene expression"/>
    <property type="evidence" value="ECO:0007669"/>
    <property type="project" value="TreeGrafter"/>
</dbReference>
<dbReference type="PANTHER" id="PTHR10625:SF5">
    <property type="entry name" value="HISTONE DEACETYLASE"/>
    <property type="match status" value="1"/>
</dbReference>
<feature type="region of interest" description="Disordered" evidence="11">
    <location>
        <begin position="1"/>
        <end position="25"/>
    </location>
</feature>
<evidence type="ECO:0000259" key="12">
    <source>
        <dbReference type="Pfam" id="PF00850"/>
    </source>
</evidence>
<dbReference type="OrthoDB" id="424012at2759"/>
<evidence type="ECO:0000256" key="2">
    <source>
        <dbReference type="ARBA" id="ARBA00007738"/>
    </source>
</evidence>
<evidence type="ECO:0000256" key="5">
    <source>
        <dbReference type="ARBA" id="ARBA00022801"/>
    </source>
</evidence>
<keyword evidence="15" id="KW-1185">Reference proteome</keyword>
<evidence type="ECO:0000256" key="7">
    <source>
        <dbReference type="ARBA" id="ARBA00023015"/>
    </source>
</evidence>
<dbReference type="InterPro" id="IPR000286">
    <property type="entry name" value="HDACs"/>
</dbReference>
<evidence type="ECO:0000256" key="1">
    <source>
        <dbReference type="ARBA" id="ARBA00004123"/>
    </source>
</evidence>
<reference evidence="14 15" key="1">
    <citation type="journal article" date="2015" name="Fungal Genet. Biol.">
        <title>Evolution of novel wood decay mechanisms in Agaricales revealed by the genome sequences of Fistulina hepatica and Cylindrobasidium torrendii.</title>
        <authorList>
            <person name="Floudas D."/>
            <person name="Held B.W."/>
            <person name="Riley R."/>
            <person name="Nagy L.G."/>
            <person name="Koehler G."/>
            <person name="Ransdell A.S."/>
            <person name="Younus H."/>
            <person name="Chow J."/>
            <person name="Chiniquy J."/>
            <person name="Lipzen A."/>
            <person name="Tritt A."/>
            <person name="Sun H."/>
            <person name="Haridas S."/>
            <person name="LaButti K."/>
            <person name="Ohm R.A."/>
            <person name="Kues U."/>
            <person name="Blanchette R.A."/>
            <person name="Grigoriev I.V."/>
            <person name="Minto R.E."/>
            <person name="Hibbett D.S."/>
        </authorList>
    </citation>
    <scope>NUCLEOTIDE SEQUENCE [LARGE SCALE GENOMIC DNA]</scope>
    <source>
        <strain evidence="14 15">ATCC 64428</strain>
    </source>
</reference>
<accession>A0A0D7AHK0</accession>
<evidence type="ECO:0000256" key="10">
    <source>
        <dbReference type="ARBA" id="ARBA00048287"/>
    </source>
</evidence>
<dbReference type="Gene3D" id="3.40.800.20">
    <property type="entry name" value="Histone deacetylase domain"/>
    <property type="match status" value="1"/>
</dbReference>
<keyword evidence="4" id="KW-0678">Repressor</keyword>
<evidence type="ECO:0000256" key="8">
    <source>
        <dbReference type="ARBA" id="ARBA00023163"/>
    </source>
</evidence>
<dbReference type="EMBL" id="KN881676">
    <property type="protein sequence ID" value="KIY50308.1"/>
    <property type="molecule type" value="Genomic_DNA"/>
</dbReference>
<dbReference type="InterPro" id="IPR023801">
    <property type="entry name" value="His_deacetylse_dom"/>
</dbReference>
<evidence type="ECO:0000256" key="9">
    <source>
        <dbReference type="ARBA" id="ARBA00023242"/>
    </source>
</evidence>
<keyword evidence="8" id="KW-0804">Transcription</keyword>
<dbReference type="GO" id="GO:0000118">
    <property type="term" value="C:histone deacetylase complex"/>
    <property type="evidence" value="ECO:0007669"/>
    <property type="project" value="TreeGrafter"/>
</dbReference>
<dbReference type="EC" id="3.5.1.98" evidence="3"/>
<proteinExistence type="inferred from homology"/>
<comment type="subcellular location">
    <subcellularLocation>
        <location evidence="1">Nucleus</location>
    </subcellularLocation>
</comment>
<gene>
    <name evidence="14" type="ORF">FISHEDRAFT_39713</name>
</gene>
<dbReference type="InterPro" id="IPR019154">
    <property type="entry name" value="Arb2-like_domain"/>
</dbReference>
<keyword evidence="6" id="KW-0156">Chromatin regulator</keyword>
<keyword evidence="5" id="KW-0378">Hydrolase</keyword>
<keyword evidence="9" id="KW-0539">Nucleus</keyword>